<dbReference type="InterPro" id="IPR029063">
    <property type="entry name" value="SAM-dependent_MTases_sf"/>
</dbReference>
<dbReference type="Pfam" id="PF13489">
    <property type="entry name" value="Methyltransf_23"/>
    <property type="match status" value="1"/>
</dbReference>
<dbReference type="Proteomes" id="UP000718451">
    <property type="component" value="Unassembled WGS sequence"/>
</dbReference>
<comment type="caution">
    <text evidence="1">The sequence shown here is derived from an EMBL/GenBank/DDBJ whole genome shotgun (WGS) entry which is preliminary data.</text>
</comment>
<dbReference type="CDD" id="cd02440">
    <property type="entry name" value="AdoMet_MTases"/>
    <property type="match status" value="1"/>
</dbReference>
<dbReference type="EMBL" id="JAAWWL010000001">
    <property type="protein sequence ID" value="NKI31219.1"/>
    <property type="molecule type" value="Genomic_DNA"/>
</dbReference>
<protein>
    <submittedName>
        <fullName evidence="1">Class I SAM-dependent methyltransferase</fullName>
    </submittedName>
</protein>
<sequence>MKLYLRTKDYFKTKEEFDLLYDEDLNLLKTSPQPENLDSYYDSEEYISHTDTRKDFVSRIYQLVKSRNLSRKLSLINRYSSKQRNLLDIGAGTGDFLVSARKNGWQVSGVEPNQKARSLALEKGQHLEESVKNLKGSDYNVITLWHVLEHLPDLNAQIEEFSQLISKNGLLVIAVPNFKSFDARYYREFWAAYDVPRHLWHFSKKSIPALFTNSGFELVATKPMIFDAFYVSMLSEKYKQKKLSLVRGIAIGFLSNIKALFSGEYSSLIYILRKEKD</sequence>
<proteinExistence type="predicted"/>
<dbReference type="GO" id="GO:0032259">
    <property type="term" value="P:methylation"/>
    <property type="evidence" value="ECO:0007669"/>
    <property type="project" value="UniProtKB-KW"/>
</dbReference>
<organism evidence="1 2">
    <name type="scientific">Croceivirga thetidis</name>
    <dbReference type="NCBI Taxonomy" id="2721623"/>
    <lineage>
        <taxon>Bacteria</taxon>
        <taxon>Pseudomonadati</taxon>
        <taxon>Bacteroidota</taxon>
        <taxon>Flavobacteriia</taxon>
        <taxon>Flavobacteriales</taxon>
        <taxon>Flavobacteriaceae</taxon>
        <taxon>Croceivirga</taxon>
    </lineage>
</organism>
<keyword evidence="1" id="KW-0489">Methyltransferase</keyword>
<keyword evidence="2" id="KW-1185">Reference proteome</keyword>
<gene>
    <name evidence="1" type="ORF">HCU67_04630</name>
</gene>
<dbReference type="GO" id="GO:0008168">
    <property type="term" value="F:methyltransferase activity"/>
    <property type="evidence" value="ECO:0007669"/>
    <property type="project" value="UniProtKB-KW"/>
</dbReference>
<reference evidence="1 2" key="1">
    <citation type="submission" date="2020-04" db="EMBL/GenBank/DDBJ databases">
        <authorList>
            <person name="Yoon J."/>
        </authorList>
    </citation>
    <scope>NUCLEOTIDE SEQUENCE [LARGE SCALE GENOMIC DNA]</scope>
    <source>
        <strain evidence="1 2">DJ-13</strain>
    </source>
</reference>
<dbReference type="SUPFAM" id="SSF53335">
    <property type="entry name" value="S-adenosyl-L-methionine-dependent methyltransferases"/>
    <property type="match status" value="1"/>
</dbReference>
<dbReference type="Gene3D" id="3.40.50.150">
    <property type="entry name" value="Vaccinia Virus protein VP39"/>
    <property type="match status" value="1"/>
</dbReference>
<accession>A0ABX1GNS5</accession>
<evidence type="ECO:0000313" key="2">
    <source>
        <dbReference type="Proteomes" id="UP000718451"/>
    </source>
</evidence>
<dbReference type="RefSeq" id="WP_168551405.1">
    <property type="nucleotide sequence ID" value="NZ_JAAWWL010000001.1"/>
</dbReference>
<evidence type="ECO:0000313" key="1">
    <source>
        <dbReference type="EMBL" id="NKI31219.1"/>
    </source>
</evidence>
<dbReference type="PANTHER" id="PTHR43861">
    <property type="entry name" value="TRANS-ACONITATE 2-METHYLTRANSFERASE-RELATED"/>
    <property type="match status" value="1"/>
</dbReference>
<keyword evidence="1" id="KW-0808">Transferase</keyword>
<name>A0ABX1GNS5_9FLAO</name>